<evidence type="ECO:0000256" key="1">
    <source>
        <dbReference type="ARBA" id="ARBA00004651"/>
    </source>
</evidence>
<keyword evidence="7 12" id="KW-0472">Membrane</keyword>
<evidence type="ECO:0000313" key="15">
    <source>
        <dbReference type="Ensembl" id="ENSLACP00000004953.1"/>
    </source>
</evidence>
<dbReference type="InterPro" id="IPR043458">
    <property type="entry name" value="GPR158/179"/>
</dbReference>
<organism evidence="15 16">
    <name type="scientific">Latimeria chalumnae</name>
    <name type="common">Coelacanth</name>
    <dbReference type="NCBI Taxonomy" id="7897"/>
    <lineage>
        <taxon>Eukaryota</taxon>
        <taxon>Metazoa</taxon>
        <taxon>Chordata</taxon>
        <taxon>Craniata</taxon>
        <taxon>Vertebrata</taxon>
        <taxon>Euteleostomi</taxon>
        <taxon>Coelacanthiformes</taxon>
        <taxon>Coelacanthidae</taxon>
        <taxon>Latimeria</taxon>
    </lineage>
</organism>
<feature type="region of interest" description="Disordered" evidence="11">
    <location>
        <begin position="284"/>
        <end position="339"/>
    </location>
</feature>
<keyword evidence="5 12" id="KW-1133">Transmembrane helix</keyword>
<feature type="compositionally biased region" description="Basic and acidic residues" evidence="11">
    <location>
        <begin position="321"/>
        <end position="330"/>
    </location>
</feature>
<dbReference type="HOGENOM" id="CLU_006832_0_0_1"/>
<keyword evidence="6" id="KW-0297">G-protein coupled receptor</keyword>
<dbReference type="OMA" id="DEHTKHY"/>
<dbReference type="PANTHER" id="PTHR32546:SF11">
    <property type="entry name" value="G-PROTEIN COUPLED RECEPTOR 158-RELATED"/>
    <property type="match status" value="1"/>
</dbReference>
<feature type="domain" description="G-protein coupled receptors family 3 profile" evidence="14">
    <location>
        <begin position="2"/>
        <end position="146"/>
    </location>
</feature>
<keyword evidence="3" id="KW-1003">Cell membrane</keyword>
<evidence type="ECO:0000256" key="5">
    <source>
        <dbReference type="ARBA" id="ARBA00022989"/>
    </source>
</evidence>
<proteinExistence type="inferred from homology"/>
<evidence type="ECO:0000256" key="7">
    <source>
        <dbReference type="ARBA" id="ARBA00023136"/>
    </source>
</evidence>
<evidence type="ECO:0000256" key="13">
    <source>
        <dbReference type="SAM" id="SignalP"/>
    </source>
</evidence>
<evidence type="ECO:0000256" key="4">
    <source>
        <dbReference type="ARBA" id="ARBA00022692"/>
    </source>
</evidence>
<evidence type="ECO:0000256" key="8">
    <source>
        <dbReference type="ARBA" id="ARBA00023170"/>
    </source>
</evidence>
<keyword evidence="9" id="KW-0325">Glycoprotein</keyword>
<dbReference type="InterPro" id="IPR017978">
    <property type="entry name" value="GPCR_3_C"/>
</dbReference>
<dbReference type="eggNOG" id="KOG4418">
    <property type="taxonomic scope" value="Eukaryota"/>
</dbReference>
<dbReference type="GO" id="GO:0004930">
    <property type="term" value="F:G protein-coupled receptor activity"/>
    <property type="evidence" value="ECO:0007669"/>
    <property type="project" value="UniProtKB-KW"/>
</dbReference>
<feature type="transmembrane region" description="Helical" evidence="12">
    <location>
        <begin position="92"/>
        <end position="110"/>
    </location>
</feature>
<dbReference type="PANTHER" id="PTHR32546">
    <property type="entry name" value="G-PROTEIN COUPLED RECEPTOR 158-RELATED"/>
    <property type="match status" value="1"/>
</dbReference>
<dbReference type="GeneTree" id="ENSGT00940000155918"/>
<dbReference type="Ensembl" id="ENSLACT00000004997.1">
    <property type="protein sequence ID" value="ENSLACP00000004953.1"/>
    <property type="gene ID" value="ENSLACG00000004404.1"/>
</dbReference>
<reference evidence="15" key="3">
    <citation type="submission" date="2025-09" db="UniProtKB">
        <authorList>
            <consortium name="Ensembl"/>
        </authorList>
    </citation>
    <scope>IDENTIFICATION</scope>
</reference>
<feature type="transmembrane region" description="Helical" evidence="12">
    <location>
        <begin position="122"/>
        <end position="144"/>
    </location>
</feature>
<dbReference type="Pfam" id="PF00003">
    <property type="entry name" value="7tm_3"/>
    <property type="match status" value="1"/>
</dbReference>
<dbReference type="STRING" id="7897.ENSLACP00000004953"/>
<protein>
    <submittedName>
        <fullName evidence="15">G protein-coupled receptor 158</fullName>
    </submittedName>
</protein>
<evidence type="ECO:0000256" key="9">
    <source>
        <dbReference type="ARBA" id="ARBA00023180"/>
    </source>
</evidence>
<evidence type="ECO:0000256" key="12">
    <source>
        <dbReference type="SAM" id="Phobius"/>
    </source>
</evidence>
<feature type="transmembrane region" description="Helical" evidence="12">
    <location>
        <begin position="60"/>
        <end position="80"/>
    </location>
</feature>
<evidence type="ECO:0000313" key="16">
    <source>
        <dbReference type="Proteomes" id="UP000008672"/>
    </source>
</evidence>
<reference evidence="15" key="2">
    <citation type="submission" date="2025-08" db="UniProtKB">
        <authorList>
            <consortium name="Ensembl"/>
        </authorList>
    </citation>
    <scope>IDENTIFICATION</scope>
</reference>
<keyword evidence="16" id="KW-1185">Reference proteome</keyword>
<dbReference type="EMBL" id="AFYH01209908">
    <property type="status" value="NOT_ANNOTATED_CDS"/>
    <property type="molecule type" value="Genomic_DNA"/>
</dbReference>
<evidence type="ECO:0000256" key="11">
    <source>
        <dbReference type="SAM" id="MobiDB-lite"/>
    </source>
</evidence>
<dbReference type="EMBL" id="AFYH01209906">
    <property type="status" value="NOT_ANNOTATED_CDS"/>
    <property type="molecule type" value="Genomic_DNA"/>
</dbReference>
<dbReference type="GO" id="GO:0005886">
    <property type="term" value="C:plasma membrane"/>
    <property type="evidence" value="ECO:0007669"/>
    <property type="project" value="UniProtKB-SubCell"/>
</dbReference>
<feature type="region of interest" description="Disordered" evidence="11">
    <location>
        <begin position="419"/>
        <end position="438"/>
    </location>
</feature>
<name>H3A5N2_LATCH</name>
<evidence type="ECO:0000259" key="14">
    <source>
        <dbReference type="Pfam" id="PF00003"/>
    </source>
</evidence>
<keyword evidence="10" id="KW-0807">Transducer</keyword>
<gene>
    <name evidence="15" type="primary">GPR158</name>
</gene>
<evidence type="ECO:0000256" key="3">
    <source>
        <dbReference type="ARBA" id="ARBA00022475"/>
    </source>
</evidence>
<comment type="subcellular location">
    <subcellularLocation>
        <location evidence="1">Cell membrane</location>
        <topology evidence="1">Multi-pass membrane protein</topology>
    </subcellularLocation>
</comment>
<evidence type="ECO:0000256" key="2">
    <source>
        <dbReference type="ARBA" id="ARBA00007242"/>
    </source>
</evidence>
<keyword evidence="13" id="KW-0732">Signal</keyword>
<dbReference type="EMBL" id="AFYH01209907">
    <property type="status" value="NOT_ANNOTATED_CDS"/>
    <property type="molecule type" value="Genomic_DNA"/>
</dbReference>
<feature type="chain" id="PRO_5003579586" evidence="13">
    <location>
        <begin position="30"/>
        <end position="622"/>
    </location>
</feature>
<feature type="signal peptide" evidence="13">
    <location>
        <begin position="1"/>
        <end position="29"/>
    </location>
</feature>
<reference evidence="16" key="1">
    <citation type="submission" date="2011-08" db="EMBL/GenBank/DDBJ databases">
        <title>The draft genome of Latimeria chalumnae.</title>
        <authorList>
            <person name="Di Palma F."/>
            <person name="Alfoldi J."/>
            <person name="Johnson J."/>
            <person name="Berlin A."/>
            <person name="Gnerre S."/>
            <person name="Jaffe D."/>
            <person name="MacCallum I."/>
            <person name="Young S."/>
            <person name="Walker B.J."/>
            <person name="Lander E."/>
            <person name="Lindblad-Toh K."/>
        </authorList>
    </citation>
    <scope>NUCLEOTIDE SEQUENCE [LARGE SCALE GENOMIC DNA]</scope>
    <source>
        <strain evidence="16">Wild caught</strain>
    </source>
</reference>
<evidence type="ECO:0000256" key="10">
    <source>
        <dbReference type="ARBA" id="ARBA00023224"/>
    </source>
</evidence>
<keyword evidence="4 12" id="KW-0812">Transmembrane</keyword>
<feature type="compositionally biased region" description="Polar residues" evidence="11">
    <location>
        <begin position="284"/>
        <end position="301"/>
    </location>
</feature>
<sequence>MTSWRVMRMLGVILLITCWFLIAWTSAVCQNMDRNVPLIVQGQTSDNLQFNMCLLDRWDYMMAIAEFLFLLWGIYLCYAVRTVPSAFHEPRYMAVAVHNELIISAVFHTIRFILASRLHPDWILMLFFAHTHLTVTVTLGLLLVPKKTWTQECAVCLHSIQDQWTLALKRFLQSNTNPRDDIATEAYEDELDMGRSGSYLNSSITSAWSEHSLDPDDIRDELKKLYAQLEVYKRKKMIANNPHLQKKRSSKKGLGRSIMRRITEIPETMSRRDDKEIIDHVSARNSVSTLRKPQLDSTSGNVKPKEDTFRNRGFSLKKSHSSYDHVREQSEESNSSATNKLEVVTSEHSLLDSLIGKKLGKKTTEKMEATSTESVPLVCKSASAHNLTVDKKPLHPKTSMLQKSLSVIASAKEKTLGLTGKTHSLEDSNKHPKTKQKAKEVSQIYLSADKDETVDLHQQSSISLHDEPRKLHKSGIMKQQGANSLSSINPDTNTSVLKDKLDKTEICPWEVDLASTASSETKIQKHVSIAPLETKSIHGSHVKGKTQTKNKVSETHKQISQKSGDNSEVCPWDFQDPQPSEEEKKQIVNHSLKSNSNLQQPVVKWAEVCPWDFEAPESLNAD</sequence>
<feature type="region of interest" description="Disordered" evidence="11">
    <location>
        <begin position="540"/>
        <end position="588"/>
    </location>
</feature>
<accession>H3A5N2</accession>
<comment type="similarity">
    <text evidence="2">Belongs to the G-protein coupled receptor 3 family.</text>
</comment>
<evidence type="ECO:0000256" key="6">
    <source>
        <dbReference type="ARBA" id="ARBA00023040"/>
    </source>
</evidence>
<dbReference type="Proteomes" id="UP000008672">
    <property type="component" value="Unassembled WGS sequence"/>
</dbReference>
<keyword evidence="8" id="KW-0675">Receptor</keyword>
<dbReference type="InParanoid" id="H3A5N2"/>
<dbReference type="AlphaFoldDB" id="H3A5N2"/>